<evidence type="ECO:0000256" key="3">
    <source>
        <dbReference type="ARBA" id="ARBA00009400"/>
    </source>
</evidence>
<sequence length="279" mass="31404">MFKLEDKDKEIINRALEEDIASGDITSEMTLDDNKLMIGEFLAKDDGIICGLYIARYIFRKLDNHTVFKSTIEDGKTVKKGDVFATVDGHVKALLEGERTALNFMQRMSGIATTTNQYIKLIGDMNCKLLDTRKTTPVLRRFEKYAVICGGGFNHRMGLYDMIIIKDNHIKANGGIKKTLEKVFKQKINVPIEIEVKNLEELKIALDYPLSRIMIDNFSFNMMKEAVKITNHRIPLEASGGINIATVNSVCKTGVDCVSCGALTHSYKSLDISFNVYEK</sequence>
<dbReference type="Proteomes" id="UP000271125">
    <property type="component" value="Unassembled WGS sequence"/>
</dbReference>
<dbReference type="PANTHER" id="PTHR32179:SF3">
    <property type="entry name" value="NICOTINATE-NUCLEOTIDE PYROPHOSPHORYLASE [CARBOXYLATING]"/>
    <property type="match status" value="1"/>
</dbReference>
<dbReference type="GO" id="GO:0005737">
    <property type="term" value="C:cytoplasm"/>
    <property type="evidence" value="ECO:0007669"/>
    <property type="project" value="TreeGrafter"/>
</dbReference>
<evidence type="ECO:0000256" key="6">
    <source>
        <dbReference type="ARBA" id="ARBA00022642"/>
    </source>
</evidence>
<evidence type="ECO:0000259" key="14">
    <source>
        <dbReference type="Pfam" id="PF02749"/>
    </source>
</evidence>
<evidence type="ECO:0000256" key="1">
    <source>
        <dbReference type="ARBA" id="ARBA00003237"/>
    </source>
</evidence>
<dbReference type="FunFam" id="3.20.20.70:FF:000030">
    <property type="entry name" value="Nicotinate-nucleotide pyrophosphorylase, carboxylating"/>
    <property type="match status" value="1"/>
</dbReference>
<dbReference type="Gene3D" id="3.20.20.70">
    <property type="entry name" value="Aldolase class I"/>
    <property type="match status" value="1"/>
</dbReference>
<dbReference type="GO" id="GO:0004514">
    <property type="term" value="F:nicotinate-nucleotide diphosphorylase (carboxylating) activity"/>
    <property type="evidence" value="ECO:0007669"/>
    <property type="project" value="UniProtKB-EC"/>
</dbReference>
<dbReference type="EC" id="2.4.2.19" evidence="5"/>
<evidence type="ECO:0000256" key="12">
    <source>
        <dbReference type="PIRNR" id="PIRNR006250"/>
    </source>
</evidence>
<dbReference type="FunFam" id="3.90.1170.20:FF:000001">
    <property type="entry name" value="Nicotinate-nucleotide diphosphorylase (Carboxylating)"/>
    <property type="match status" value="1"/>
</dbReference>
<dbReference type="SUPFAM" id="SSF54675">
    <property type="entry name" value="Nicotinate/Quinolinate PRTase N-terminal domain-like"/>
    <property type="match status" value="1"/>
</dbReference>
<dbReference type="CDD" id="cd01572">
    <property type="entry name" value="QPRTase"/>
    <property type="match status" value="1"/>
</dbReference>
<comment type="similarity">
    <text evidence="3 12">Belongs to the NadC/ModD family.</text>
</comment>
<dbReference type="NCBIfam" id="TIGR00078">
    <property type="entry name" value="nadC"/>
    <property type="match status" value="1"/>
</dbReference>
<evidence type="ECO:0000256" key="10">
    <source>
        <dbReference type="ARBA" id="ARBA00047445"/>
    </source>
</evidence>
<evidence type="ECO:0000259" key="13">
    <source>
        <dbReference type="Pfam" id="PF01729"/>
    </source>
</evidence>
<dbReference type="InterPro" id="IPR002638">
    <property type="entry name" value="Quinolinate_PRibosylTrfase_C"/>
</dbReference>
<evidence type="ECO:0000256" key="7">
    <source>
        <dbReference type="ARBA" id="ARBA00022676"/>
    </source>
</evidence>
<dbReference type="Pfam" id="PF02749">
    <property type="entry name" value="QRPTase_N"/>
    <property type="match status" value="1"/>
</dbReference>
<keyword evidence="7 12" id="KW-0328">Glycosyltransferase</keyword>
<reference evidence="15 16" key="1">
    <citation type="submission" date="2018-06" db="EMBL/GenBank/DDBJ databases">
        <title>Extensive metabolic versatility and redundancy in microbially diverse, dynamic hydrothermal sediments.</title>
        <authorList>
            <person name="Dombrowski N."/>
            <person name="Teske A."/>
            <person name="Baker B.J."/>
        </authorList>
    </citation>
    <scope>NUCLEOTIDE SEQUENCE [LARGE SCALE GENOMIC DNA]</scope>
    <source>
        <strain evidence="15">B10_G13</strain>
    </source>
</reference>
<dbReference type="InterPro" id="IPR037128">
    <property type="entry name" value="Quinolinate_PRibosylTase_N_sf"/>
</dbReference>
<evidence type="ECO:0000313" key="16">
    <source>
        <dbReference type="Proteomes" id="UP000271125"/>
    </source>
</evidence>
<dbReference type="InterPro" id="IPR027277">
    <property type="entry name" value="NadC/ModD"/>
</dbReference>
<dbReference type="Gene3D" id="3.90.1170.20">
    <property type="entry name" value="Quinolinate phosphoribosyl transferase, N-terminal domain"/>
    <property type="match status" value="1"/>
</dbReference>
<dbReference type="InterPro" id="IPR022412">
    <property type="entry name" value="Quinolinate_PRibosylTrfase_N"/>
</dbReference>
<comment type="subunit">
    <text evidence="4">Hexamer formed by 3 homodimers.</text>
</comment>
<gene>
    <name evidence="15" type="primary">nadC</name>
    <name evidence="15" type="ORF">DRP43_00670</name>
</gene>
<evidence type="ECO:0000256" key="4">
    <source>
        <dbReference type="ARBA" id="ARBA00011218"/>
    </source>
</evidence>
<dbReference type="PANTHER" id="PTHR32179">
    <property type="entry name" value="NICOTINATE-NUCLEOTIDE PYROPHOSPHORYLASE [CARBOXYLATING]"/>
    <property type="match status" value="1"/>
</dbReference>
<evidence type="ECO:0000256" key="9">
    <source>
        <dbReference type="ARBA" id="ARBA00033102"/>
    </source>
</evidence>
<comment type="catalytic activity">
    <reaction evidence="10">
        <text>nicotinate beta-D-ribonucleotide + CO2 + diphosphate = quinolinate + 5-phospho-alpha-D-ribose 1-diphosphate + 2 H(+)</text>
        <dbReference type="Rhea" id="RHEA:12733"/>
        <dbReference type="ChEBI" id="CHEBI:15378"/>
        <dbReference type="ChEBI" id="CHEBI:16526"/>
        <dbReference type="ChEBI" id="CHEBI:29959"/>
        <dbReference type="ChEBI" id="CHEBI:33019"/>
        <dbReference type="ChEBI" id="CHEBI:57502"/>
        <dbReference type="ChEBI" id="CHEBI:58017"/>
        <dbReference type="EC" id="2.4.2.19"/>
    </reaction>
</comment>
<evidence type="ECO:0000256" key="2">
    <source>
        <dbReference type="ARBA" id="ARBA00004893"/>
    </source>
</evidence>
<dbReference type="PIRSF" id="PIRSF006250">
    <property type="entry name" value="NadC_ModD"/>
    <property type="match status" value="1"/>
</dbReference>
<dbReference type="UniPathway" id="UPA00253">
    <property type="reaction ID" value="UER00331"/>
</dbReference>
<dbReference type="Pfam" id="PF01729">
    <property type="entry name" value="QRPTase_C"/>
    <property type="match status" value="1"/>
</dbReference>
<organism evidence="15 16">
    <name type="scientific">candidate division TA06 bacterium</name>
    <dbReference type="NCBI Taxonomy" id="2250710"/>
    <lineage>
        <taxon>Bacteria</taxon>
        <taxon>Bacteria division TA06</taxon>
    </lineage>
</organism>
<dbReference type="SUPFAM" id="SSF51690">
    <property type="entry name" value="Nicotinate/Quinolinate PRTase C-terminal domain-like"/>
    <property type="match status" value="1"/>
</dbReference>
<dbReference type="GO" id="GO:0009435">
    <property type="term" value="P:NAD+ biosynthetic process"/>
    <property type="evidence" value="ECO:0007669"/>
    <property type="project" value="UniProtKB-UniPathway"/>
</dbReference>
<protein>
    <recommendedName>
        <fullName evidence="11">Probable nicotinate-nucleotide pyrophosphorylase [carboxylating]</fullName>
        <ecNumber evidence="5">2.4.2.19</ecNumber>
    </recommendedName>
    <alternativeName>
        <fullName evidence="9">Quinolinate phosphoribosyltransferase [decarboxylating]</fullName>
    </alternativeName>
</protein>
<evidence type="ECO:0000256" key="5">
    <source>
        <dbReference type="ARBA" id="ARBA00011944"/>
    </source>
</evidence>
<accession>A0A660SQT8</accession>
<evidence type="ECO:0000256" key="8">
    <source>
        <dbReference type="ARBA" id="ARBA00022679"/>
    </source>
</evidence>
<dbReference type="GO" id="GO:0034213">
    <property type="term" value="P:quinolinate catabolic process"/>
    <property type="evidence" value="ECO:0007669"/>
    <property type="project" value="TreeGrafter"/>
</dbReference>
<proteinExistence type="inferred from homology"/>
<evidence type="ECO:0000256" key="11">
    <source>
        <dbReference type="ARBA" id="ARBA00069173"/>
    </source>
</evidence>
<keyword evidence="8 12" id="KW-0808">Transferase</keyword>
<feature type="domain" description="Quinolinate phosphoribosyl transferase N-terminal" evidence="14">
    <location>
        <begin position="24"/>
        <end position="109"/>
    </location>
</feature>
<comment type="pathway">
    <text evidence="2">Cofactor biosynthesis; NAD(+) biosynthesis; nicotinate D-ribonucleotide from quinolinate: step 1/1.</text>
</comment>
<comment type="function">
    <text evidence="1">Involved in the catabolism of quinolinic acid (QA).</text>
</comment>
<comment type="caution">
    <text evidence="15">The sequence shown here is derived from an EMBL/GenBank/DDBJ whole genome shotgun (WGS) entry which is preliminary data.</text>
</comment>
<dbReference type="AlphaFoldDB" id="A0A660SQT8"/>
<evidence type="ECO:0000313" key="15">
    <source>
        <dbReference type="EMBL" id="RKX72481.1"/>
    </source>
</evidence>
<dbReference type="EMBL" id="QNBD01000017">
    <property type="protein sequence ID" value="RKX72481.1"/>
    <property type="molecule type" value="Genomic_DNA"/>
</dbReference>
<dbReference type="InterPro" id="IPR036068">
    <property type="entry name" value="Nicotinate_pribotase-like_C"/>
</dbReference>
<dbReference type="InterPro" id="IPR013785">
    <property type="entry name" value="Aldolase_TIM"/>
</dbReference>
<feature type="domain" description="Quinolinate phosphoribosyl transferase C-terminal" evidence="13">
    <location>
        <begin position="111"/>
        <end position="274"/>
    </location>
</feature>
<dbReference type="InterPro" id="IPR004393">
    <property type="entry name" value="NadC"/>
</dbReference>
<name>A0A660SQT8_UNCT6</name>
<keyword evidence="6" id="KW-0662">Pyridine nucleotide biosynthesis</keyword>